<proteinExistence type="predicted"/>
<keyword evidence="2" id="KW-1185">Reference proteome</keyword>
<dbReference type="Proteomes" id="UP001054252">
    <property type="component" value="Unassembled WGS sequence"/>
</dbReference>
<dbReference type="AlphaFoldDB" id="A0AAV5MBR1"/>
<organism evidence="1 2">
    <name type="scientific">Rubroshorea leprosula</name>
    <dbReference type="NCBI Taxonomy" id="152421"/>
    <lineage>
        <taxon>Eukaryota</taxon>
        <taxon>Viridiplantae</taxon>
        <taxon>Streptophyta</taxon>
        <taxon>Embryophyta</taxon>
        <taxon>Tracheophyta</taxon>
        <taxon>Spermatophyta</taxon>
        <taxon>Magnoliopsida</taxon>
        <taxon>eudicotyledons</taxon>
        <taxon>Gunneridae</taxon>
        <taxon>Pentapetalae</taxon>
        <taxon>rosids</taxon>
        <taxon>malvids</taxon>
        <taxon>Malvales</taxon>
        <taxon>Dipterocarpaceae</taxon>
        <taxon>Rubroshorea</taxon>
    </lineage>
</organism>
<dbReference type="EMBL" id="BPVZ01000222">
    <property type="protein sequence ID" value="GKV47164.1"/>
    <property type="molecule type" value="Genomic_DNA"/>
</dbReference>
<comment type="caution">
    <text evidence="1">The sequence shown here is derived from an EMBL/GenBank/DDBJ whole genome shotgun (WGS) entry which is preliminary data.</text>
</comment>
<name>A0AAV5MBR1_9ROSI</name>
<gene>
    <name evidence="1" type="ORF">SLEP1_g54083</name>
</gene>
<evidence type="ECO:0000313" key="2">
    <source>
        <dbReference type="Proteomes" id="UP001054252"/>
    </source>
</evidence>
<sequence length="35" mass="4023">MFLSVRLDNFINVNLVFQLGGNNDALVRFLILRSL</sequence>
<protein>
    <submittedName>
        <fullName evidence="1">Uncharacterized protein</fullName>
    </submittedName>
</protein>
<reference evidence="1 2" key="1">
    <citation type="journal article" date="2021" name="Commun. Biol.">
        <title>The genome of Shorea leprosula (Dipterocarpaceae) highlights the ecological relevance of drought in aseasonal tropical rainforests.</title>
        <authorList>
            <person name="Ng K.K.S."/>
            <person name="Kobayashi M.J."/>
            <person name="Fawcett J.A."/>
            <person name="Hatakeyama M."/>
            <person name="Paape T."/>
            <person name="Ng C.H."/>
            <person name="Ang C.C."/>
            <person name="Tnah L.H."/>
            <person name="Lee C.T."/>
            <person name="Nishiyama T."/>
            <person name="Sese J."/>
            <person name="O'Brien M.J."/>
            <person name="Copetti D."/>
            <person name="Mohd Noor M.I."/>
            <person name="Ong R.C."/>
            <person name="Putra M."/>
            <person name="Sireger I.Z."/>
            <person name="Indrioko S."/>
            <person name="Kosugi Y."/>
            <person name="Izuno A."/>
            <person name="Isagi Y."/>
            <person name="Lee S.L."/>
            <person name="Shimizu K.K."/>
        </authorList>
    </citation>
    <scope>NUCLEOTIDE SEQUENCE [LARGE SCALE GENOMIC DNA]</scope>
    <source>
        <strain evidence="1">214</strain>
    </source>
</reference>
<evidence type="ECO:0000313" key="1">
    <source>
        <dbReference type="EMBL" id="GKV47164.1"/>
    </source>
</evidence>
<accession>A0AAV5MBR1</accession>